<evidence type="ECO:0000256" key="4">
    <source>
        <dbReference type="ARBA" id="ARBA00022630"/>
    </source>
</evidence>
<feature type="domain" description="Photolyase/cryptochrome alpha/beta" evidence="11">
    <location>
        <begin position="33"/>
        <end position="166"/>
    </location>
</feature>
<dbReference type="InterPro" id="IPR036134">
    <property type="entry name" value="Crypto/Photolyase_FAD-like_sf"/>
</dbReference>
<dbReference type="GO" id="GO:0071949">
    <property type="term" value="F:FAD binding"/>
    <property type="evidence" value="ECO:0007669"/>
    <property type="project" value="TreeGrafter"/>
</dbReference>
<dbReference type="GO" id="GO:0009416">
    <property type="term" value="P:response to light stimulus"/>
    <property type="evidence" value="ECO:0007669"/>
    <property type="project" value="TreeGrafter"/>
</dbReference>
<dbReference type="InterPro" id="IPR014729">
    <property type="entry name" value="Rossmann-like_a/b/a_fold"/>
</dbReference>
<dbReference type="InterPro" id="IPR006050">
    <property type="entry name" value="DNA_photolyase_N"/>
</dbReference>
<dbReference type="InterPro" id="IPR018394">
    <property type="entry name" value="DNA_photolyase_1_CS_C"/>
</dbReference>
<evidence type="ECO:0000256" key="6">
    <source>
        <dbReference type="ARBA" id="ARBA00022991"/>
    </source>
</evidence>
<feature type="site" description="Electron transfer via tryptophanyl radical" evidence="9">
    <location>
        <position position="348"/>
    </location>
</feature>
<sequence length="525" mass="58530">MLNAPAGTAELGFIYKIAFMAIISSLIKMPPFNRSLVWFRRDLRVFDNAALHHALKNSRMVFCVFVFDTDILQPLLDAGLKADRRVEFIHASIVELDAELRLLGGNLIVRHASSVADIPALAAELGVDAVYANRDYEPQAVIRDSAVAATLAKNGCALHTYKDHVIFETDEVLSLAAKPFSVFTPYKNSWMKRLAAADGEFFLKPYPISSYASRLALAPTANANAIPSLADLGFEPTNLSELKIPTGISGANQLLDDFMLRIGDYRDTRNFPAVKGPSYLSVHLRFGTISIRTLARNAYQTMRQGVEGGGAAVWLSELVWRDFYFMILHYHPHVAQRAFKQDYDAIQWETGASAEAAFQAWCDGRTGYPLVDAAMLQINQTGYMHNRLRMVVASFLIKDLGIDWRWGEAYFAKHLNDFDLSANNGGWQWAASSGCDAQPYFRIFNPITQSEKFDSEGKFIRRYLPQLGKLSNKAIHAPWLIDTAILQAAGITLGGNYPRPLVQHDVARAQTLARYAVVKKVTVEL</sequence>
<dbReference type="EC" id="4.1.99.3" evidence="2"/>
<evidence type="ECO:0000256" key="2">
    <source>
        <dbReference type="ARBA" id="ARBA00013149"/>
    </source>
</evidence>
<keyword evidence="13" id="KW-1185">Reference proteome</keyword>
<comment type="catalytic activity">
    <reaction evidence="7">
        <text>cyclobutadipyrimidine (in DNA) = 2 pyrimidine residues (in DNA).</text>
        <dbReference type="EC" id="4.1.99.3"/>
    </reaction>
</comment>
<dbReference type="GO" id="GO:0003677">
    <property type="term" value="F:DNA binding"/>
    <property type="evidence" value="ECO:0007669"/>
    <property type="project" value="TreeGrafter"/>
</dbReference>
<proteinExistence type="inferred from homology"/>
<comment type="caution">
    <text evidence="12">The sequence shown here is derived from an EMBL/GenBank/DDBJ whole genome shotgun (WGS) entry which is preliminary data.</text>
</comment>
<dbReference type="Gene3D" id="1.10.579.10">
    <property type="entry name" value="DNA Cyclobutane Dipyrimidine Photolyase, subunit A, domain 3"/>
    <property type="match status" value="1"/>
</dbReference>
<dbReference type="Proteomes" id="UP000571084">
    <property type="component" value="Unassembled WGS sequence"/>
</dbReference>
<evidence type="ECO:0000256" key="3">
    <source>
        <dbReference type="ARBA" id="ARBA00014046"/>
    </source>
</evidence>
<comment type="cofactor">
    <cofactor evidence="8">
        <name>FAD</name>
        <dbReference type="ChEBI" id="CHEBI:57692"/>
    </cofactor>
    <text evidence="8">Binds 1 FAD per subunit.</text>
</comment>
<keyword evidence="5 8" id="KW-0274">FAD</keyword>
<dbReference type="GO" id="GO:0003904">
    <property type="term" value="F:deoxyribodipyrimidine photo-lyase activity"/>
    <property type="evidence" value="ECO:0007669"/>
    <property type="project" value="UniProtKB-EC"/>
</dbReference>
<dbReference type="Gene3D" id="3.40.50.620">
    <property type="entry name" value="HUPs"/>
    <property type="match status" value="1"/>
</dbReference>
<dbReference type="FunFam" id="1.10.579.10:FF:000003">
    <property type="entry name" value="Deoxyribodipyrimidine photo-lyase"/>
    <property type="match status" value="1"/>
</dbReference>
<name>A0A840RVI0_9BURK</name>
<protein>
    <recommendedName>
        <fullName evidence="3">Deoxyribodipyrimidine photo-lyase</fullName>
        <ecNumber evidence="2">4.1.99.3</ecNumber>
    </recommendedName>
</protein>
<evidence type="ECO:0000256" key="9">
    <source>
        <dbReference type="PIRSR" id="PIRSR602081-2"/>
    </source>
</evidence>
<evidence type="ECO:0000256" key="10">
    <source>
        <dbReference type="RuleBase" id="RU004182"/>
    </source>
</evidence>
<dbReference type="InterPro" id="IPR002081">
    <property type="entry name" value="Cryptochrome/DNA_photolyase_1"/>
</dbReference>
<feature type="site" description="Electron transfer via tryptophanyl radical" evidence="9">
    <location>
        <position position="404"/>
    </location>
</feature>
<comment type="cofactor">
    <cofactor evidence="1">
        <name>(6R)-5,10-methylene-5,6,7,8-tetrahydrofolate</name>
        <dbReference type="ChEBI" id="CHEBI:15636"/>
    </cofactor>
</comment>
<dbReference type="PROSITE" id="PS51645">
    <property type="entry name" value="PHR_CRY_ALPHA_BETA"/>
    <property type="match status" value="1"/>
</dbReference>
<feature type="binding site" evidence="8">
    <location>
        <position position="265"/>
    </location>
    <ligand>
        <name>FAD</name>
        <dbReference type="ChEBI" id="CHEBI:57692"/>
    </ligand>
</feature>
<comment type="similarity">
    <text evidence="10">Belongs to the DNA photolyase family.</text>
</comment>
<evidence type="ECO:0000256" key="8">
    <source>
        <dbReference type="PIRSR" id="PIRSR602081-1"/>
    </source>
</evidence>
<feature type="site" description="Electron transfer via tryptophanyl radical" evidence="9">
    <location>
        <position position="427"/>
    </location>
</feature>
<dbReference type="EMBL" id="JACHHQ010000005">
    <property type="protein sequence ID" value="MBB5200896.1"/>
    <property type="molecule type" value="Genomic_DNA"/>
</dbReference>
<dbReference type="InterPro" id="IPR005101">
    <property type="entry name" value="Cryptochr/Photolyase_FAD-bd"/>
</dbReference>
<reference evidence="12 13" key="1">
    <citation type="submission" date="2020-08" db="EMBL/GenBank/DDBJ databases">
        <title>Genomic Encyclopedia of Type Strains, Phase IV (KMG-IV): sequencing the most valuable type-strain genomes for metagenomic binning, comparative biology and taxonomic classification.</title>
        <authorList>
            <person name="Goeker M."/>
        </authorList>
    </citation>
    <scope>NUCLEOTIDE SEQUENCE [LARGE SCALE GENOMIC DNA]</scope>
    <source>
        <strain evidence="12 13">DSM 23240</strain>
    </source>
</reference>
<keyword evidence="12" id="KW-0456">Lyase</keyword>
<organism evidence="12 13">
    <name type="scientific">Glaciimonas immobilis</name>
    <dbReference type="NCBI Taxonomy" id="728004"/>
    <lineage>
        <taxon>Bacteria</taxon>
        <taxon>Pseudomonadati</taxon>
        <taxon>Pseudomonadota</taxon>
        <taxon>Betaproteobacteria</taxon>
        <taxon>Burkholderiales</taxon>
        <taxon>Oxalobacteraceae</taxon>
        <taxon>Glaciimonas</taxon>
    </lineage>
</organism>
<dbReference type="AlphaFoldDB" id="A0A840RVI0"/>
<evidence type="ECO:0000313" key="13">
    <source>
        <dbReference type="Proteomes" id="UP000571084"/>
    </source>
</evidence>
<dbReference type="PROSITE" id="PS00691">
    <property type="entry name" value="DNA_PHOTOLYASES_1_2"/>
    <property type="match status" value="1"/>
</dbReference>
<accession>A0A840RVI0</accession>
<keyword evidence="4 8" id="KW-0285">Flavoprotein</keyword>
<keyword evidence="6 10" id="KW-0157">Chromophore</keyword>
<feature type="binding site" evidence="8">
    <location>
        <begin position="317"/>
        <end position="324"/>
    </location>
    <ligand>
        <name>FAD</name>
        <dbReference type="ChEBI" id="CHEBI:57692"/>
    </ligand>
</feature>
<evidence type="ECO:0000256" key="7">
    <source>
        <dbReference type="ARBA" id="ARBA00033999"/>
    </source>
</evidence>
<dbReference type="Pfam" id="PF03441">
    <property type="entry name" value="FAD_binding_7"/>
    <property type="match status" value="1"/>
</dbReference>
<dbReference type="PANTHER" id="PTHR11455">
    <property type="entry name" value="CRYPTOCHROME"/>
    <property type="match status" value="1"/>
</dbReference>
<dbReference type="Pfam" id="PF00875">
    <property type="entry name" value="DNA_photolyase"/>
    <property type="match status" value="1"/>
</dbReference>
<dbReference type="SUPFAM" id="SSF52425">
    <property type="entry name" value="Cryptochrome/photolyase, N-terminal domain"/>
    <property type="match status" value="1"/>
</dbReference>
<evidence type="ECO:0000256" key="1">
    <source>
        <dbReference type="ARBA" id="ARBA00001932"/>
    </source>
</evidence>
<evidence type="ECO:0000259" key="11">
    <source>
        <dbReference type="PROSITE" id="PS51645"/>
    </source>
</evidence>
<gene>
    <name evidence="12" type="ORF">HNR39_002738</name>
</gene>
<dbReference type="InterPro" id="IPR036155">
    <property type="entry name" value="Crypto/Photolyase_N_sf"/>
</dbReference>
<evidence type="ECO:0000313" key="12">
    <source>
        <dbReference type="EMBL" id="MBB5200896.1"/>
    </source>
</evidence>
<dbReference type="PRINTS" id="PR00147">
    <property type="entry name" value="DNAPHOTLYASE"/>
</dbReference>
<feature type="binding site" evidence="8">
    <location>
        <position position="314"/>
    </location>
    <ligand>
        <name>FAD</name>
        <dbReference type="ChEBI" id="CHEBI:57692"/>
    </ligand>
</feature>
<dbReference type="SUPFAM" id="SSF48173">
    <property type="entry name" value="Cryptochrome/photolyase FAD-binding domain"/>
    <property type="match status" value="1"/>
</dbReference>
<dbReference type="PANTHER" id="PTHR11455:SF9">
    <property type="entry name" value="CRYPTOCHROME CIRCADIAN CLOCK 5 ISOFORM X1"/>
    <property type="match status" value="1"/>
</dbReference>
<dbReference type="Gene3D" id="1.25.40.80">
    <property type="match status" value="1"/>
</dbReference>
<dbReference type="GO" id="GO:0000719">
    <property type="term" value="P:photoreactive repair"/>
    <property type="evidence" value="ECO:0007669"/>
    <property type="project" value="UniProtKB-ARBA"/>
</dbReference>
<evidence type="ECO:0000256" key="5">
    <source>
        <dbReference type="ARBA" id="ARBA00022827"/>
    </source>
</evidence>
<feature type="binding site" evidence="8">
    <location>
        <begin position="417"/>
        <end position="419"/>
    </location>
    <ligand>
        <name>FAD</name>
        <dbReference type="ChEBI" id="CHEBI:57692"/>
    </ligand>
</feature>